<evidence type="ECO:0000313" key="3">
    <source>
        <dbReference type="RefSeq" id="XP_070433345.1"/>
    </source>
</evidence>
<protein>
    <submittedName>
        <fullName evidence="3">Deleted in lung and esophageal cancer protein 1-like</fullName>
    </submittedName>
</protein>
<gene>
    <name evidence="3" type="primary">LOC103543763</name>
</gene>
<dbReference type="Proteomes" id="UP001652662">
    <property type="component" value="Chromosome 15"/>
</dbReference>
<evidence type="ECO:0000259" key="1">
    <source>
        <dbReference type="PROSITE" id="PS50202"/>
    </source>
</evidence>
<dbReference type="PANTHER" id="PTHR46348:SF1">
    <property type="entry name" value="DELETED IN LUNG AND ESOPHAGEAL CANCER PROTEIN 1"/>
    <property type="match status" value="1"/>
</dbReference>
<sequence>MLPRVDIQQNASGEKAMVFTQNLLLEYTNHTTQVVPLRAIVAMPELQLSTSWVDFSTRFVNQKQVCEVYLMNLSGCRSYWTVLTGQQEPDKGPVAFGVSPGSGLLEA</sequence>
<organism evidence="2 3">
    <name type="scientific">Equus przewalskii</name>
    <name type="common">Przewalski's horse</name>
    <name type="synonym">Equus caballus przewalskii</name>
    <dbReference type="NCBI Taxonomy" id="9798"/>
    <lineage>
        <taxon>Eukaryota</taxon>
        <taxon>Metazoa</taxon>
        <taxon>Chordata</taxon>
        <taxon>Craniata</taxon>
        <taxon>Vertebrata</taxon>
        <taxon>Euteleostomi</taxon>
        <taxon>Mammalia</taxon>
        <taxon>Eutheria</taxon>
        <taxon>Laurasiatheria</taxon>
        <taxon>Perissodactyla</taxon>
        <taxon>Equidae</taxon>
        <taxon>Equus</taxon>
    </lineage>
</organism>
<accession>A0ABM4KYS7</accession>
<dbReference type="GeneID" id="103543763"/>
<proteinExistence type="predicted"/>
<feature type="domain" description="MSP" evidence="1">
    <location>
        <begin position="39"/>
        <end position="107"/>
    </location>
</feature>
<evidence type="ECO:0000313" key="2">
    <source>
        <dbReference type="Proteomes" id="UP001652662"/>
    </source>
</evidence>
<dbReference type="InterPro" id="IPR033304">
    <property type="entry name" value="DLEC1"/>
</dbReference>
<dbReference type="PANTHER" id="PTHR46348">
    <property type="entry name" value="DELETED IN LUNG AND ESOPHAGEAL CANCER PROTEIN 1"/>
    <property type="match status" value="1"/>
</dbReference>
<dbReference type="InterPro" id="IPR000535">
    <property type="entry name" value="MSP_dom"/>
</dbReference>
<dbReference type="PROSITE" id="PS50202">
    <property type="entry name" value="MSP"/>
    <property type="match status" value="1"/>
</dbReference>
<name>A0ABM4KYS7_EQUPR</name>
<dbReference type="RefSeq" id="XP_070433345.1">
    <property type="nucleotide sequence ID" value="XM_070577244.1"/>
</dbReference>
<dbReference type="Gene3D" id="2.60.40.10">
    <property type="entry name" value="Immunoglobulins"/>
    <property type="match status" value="1"/>
</dbReference>
<reference evidence="3" key="1">
    <citation type="submission" date="2025-08" db="UniProtKB">
        <authorList>
            <consortium name="RefSeq"/>
        </authorList>
    </citation>
    <scope>IDENTIFICATION</scope>
    <source>
        <tissue evidence="3">Blood</tissue>
    </source>
</reference>
<keyword evidence="2" id="KW-1185">Reference proteome</keyword>
<dbReference type="InterPro" id="IPR013783">
    <property type="entry name" value="Ig-like_fold"/>
</dbReference>